<evidence type="ECO:0000256" key="7">
    <source>
        <dbReference type="SAM" id="SignalP"/>
    </source>
</evidence>
<dbReference type="RefSeq" id="WP_394485921.1">
    <property type="nucleotide sequence ID" value="NZ_JBIGIA010000001.1"/>
</dbReference>
<keyword evidence="4" id="KW-0479">Metal-binding</keyword>
<dbReference type="EMBL" id="JBIGIA010000001">
    <property type="protein sequence ID" value="MFG6455332.1"/>
    <property type="molecule type" value="Genomic_DNA"/>
</dbReference>
<feature type="chain" id="PRO_5045852423" evidence="7">
    <location>
        <begin position="28"/>
        <end position="1097"/>
    </location>
</feature>
<dbReference type="Pfam" id="PF05567">
    <property type="entry name" value="T4P_PilY1"/>
    <property type="match status" value="1"/>
</dbReference>
<organism evidence="9 10">
    <name type="scientific">Pelomonas nitida</name>
    <dbReference type="NCBI Taxonomy" id="3299027"/>
    <lineage>
        <taxon>Bacteria</taxon>
        <taxon>Pseudomonadati</taxon>
        <taxon>Pseudomonadota</taxon>
        <taxon>Betaproteobacteria</taxon>
        <taxon>Burkholderiales</taxon>
        <taxon>Sphaerotilaceae</taxon>
        <taxon>Roseateles</taxon>
    </lineage>
</organism>
<comment type="subcellular location">
    <subcellularLocation>
        <location evidence="1">Fimbrium</location>
    </subcellularLocation>
</comment>
<reference evidence="9 10" key="1">
    <citation type="submission" date="2024-09" db="EMBL/GenBank/DDBJ databases">
        <title>Novel species of the genus Pelomonas and Roseateles isolated from streams.</title>
        <authorList>
            <person name="Lu H."/>
        </authorList>
    </citation>
    <scope>NUCLEOTIDE SEQUENCE [LARGE SCALE GENOMIC DNA]</scope>
    <source>
        <strain evidence="9 10">BYS96W</strain>
    </source>
</reference>
<comment type="caution">
    <text evidence="9">The sequence shown here is derived from an EMBL/GenBank/DDBJ whole genome shotgun (WGS) entry which is preliminary data.</text>
</comment>
<accession>A0ABW7G096</accession>
<evidence type="ECO:0000256" key="6">
    <source>
        <dbReference type="ARBA" id="ARBA00023263"/>
    </source>
</evidence>
<proteinExistence type="inferred from homology"/>
<evidence type="ECO:0000256" key="1">
    <source>
        <dbReference type="ARBA" id="ARBA00004561"/>
    </source>
</evidence>
<dbReference type="InterPro" id="IPR011047">
    <property type="entry name" value="Quinoprotein_ADH-like_sf"/>
</dbReference>
<keyword evidence="3" id="KW-1029">Fimbrium biogenesis</keyword>
<gene>
    <name evidence="9" type="ORF">ACG00X_00635</name>
</gene>
<evidence type="ECO:0000256" key="4">
    <source>
        <dbReference type="ARBA" id="ARBA00022723"/>
    </source>
</evidence>
<dbReference type="Proteomes" id="UP001606305">
    <property type="component" value="Unassembled WGS sequence"/>
</dbReference>
<feature type="signal peptide" evidence="7">
    <location>
        <begin position="1"/>
        <end position="27"/>
    </location>
</feature>
<dbReference type="SUPFAM" id="SSF50998">
    <property type="entry name" value="Quinoprotein alcohol dehydrogenase-like"/>
    <property type="match status" value="1"/>
</dbReference>
<evidence type="ECO:0000256" key="5">
    <source>
        <dbReference type="ARBA" id="ARBA00022837"/>
    </source>
</evidence>
<keyword evidence="7" id="KW-0732">Signal</keyword>
<name>A0ABW7G096_9BURK</name>
<dbReference type="InterPro" id="IPR008707">
    <property type="entry name" value="B-propeller_PilY1"/>
</dbReference>
<evidence type="ECO:0000313" key="10">
    <source>
        <dbReference type="Proteomes" id="UP001606305"/>
    </source>
</evidence>
<evidence type="ECO:0000256" key="2">
    <source>
        <dbReference type="ARBA" id="ARBA00008387"/>
    </source>
</evidence>
<keyword evidence="10" id="KW-1185">Reference proteome</keyword>
<keyword evidence="5" id="KW-0106">Calcium</keyword>
<keyword evidence="6" id="KW-0281">Fimbrium</keyword>
<protein>
    <submittedName>
        <fullName evidence="9">Pilus assembly protein</fullName>
    </submittedName>
</protein>
<sequence length="1097" mass="116723">MNISRDLNRIARAAMALCALVAGASHAAIADISNSPLATQADGTLVRSNVMFILDDSGSMGSNYLPDNAPRSDVCFGSNDRNLIFYDPSRIYSPPLTAAGKSMPDASFTAAWTDGYNTSAGTVNLSNNNPETPKISNERFLWAVRKATASSTSCNASDFTITRVTNALTDTEKKNYANWFSYYRTRMLAIRAGAGFAFAKIDPSRFRVGFSKISEYSNGGADGTGFLNVRNYDGGTQKADFFSRLYSTSGTSTTPLRPALARAGRYFANKLSGQTDPIQYACQRNYTILSTDGYWNEDSITHKDLNGKTGVGNTDAGTGIARPMRDEGNKGAGYADTLADVAQYYYVNDLRTSALNNCSGAEPGQDVCEKETAPQRKDGAKGQFMTTFTMGLGLNGTLTYDKDYETQTSGDFVALKNGTKVWPQPVSNTITAVDDLWHAAVNGRGTYYSAKNSTDMADSLAAALAAIDKQAGSGAAAATSSLTPTSGDDWLFVPSYNTNSWDGTVTAYKVLPATGAVTGAAVWSSADRLKGQTSRKILFKSGNSLVEFTKANLSTAGLLTQFDGLCTTGAEKLSQCTKLTTNAKANATSDNLIAFLRGGSTYEQSAASADDKVFRTRVSPMGDIVNSGPIYVRKSPLQYTENNHAAYVATTKSEADKRGYGVLYVGANDGMLHAIKVADSTTDTTGGTELWAYVPSMVMANMYRLADVNYETNHRPFVDAPPIVSDVFDGTNWRTILIGGLGNGGRGYYALDITDPASPTPLWEFTNDNLGYTFGNPVVTKNKAGTWVVLFSSGYNNVNPGDGNGRLYVVNALTGARIGSEIATKIGTANAGSTGTPSNLGRINAWVDDDKLGVASRVYGGDMLGNIWRFDFDDNVAPSGNEAVLLGQTAGSTQPITTRPVLTEIVSGNYKYSVISVGTGRYLGVPDVGDKSVQSIYTFKDELGTTGLGALRASTSGMVKQTLAADRSGLANGSTVDWAVNKGWYVDLSLTPGERVNVDFDQQLNQLIVASNIPTPTVCSPGGTSWLYFLDVGTGKPLKSYFSSVMTVGVTVFLTSGGTVGAQAVKSDKTITPYMGAENTGAPAGTLRRTSWRELVN</sequence>
<comment type="similarity">
    <text evidence="2">Belongs to the PilY1 family.</text>
</comment>
<evidence type="ECO:0000313" key="9">
    <source>
        <dbReference type="EMBL" id="MFG6455332.1"/>
    </source>
</evidence>
<evidence type="ECO:0000259" key="8">
    <source>
        <dbReference type="Pfam" id="PF05567"/>
    </source>
</evidence>
<feature type="domain" description="PilY1 beta-propeller" evidence="8">
    <location>
        <begin position="621"/>
        <end position="966"/>
    </location>
</feature>
<evidence type="ECO:0000256" key="3">
    <source>
        <dbReference type="ARBA" id="ARBA00022558"/>
    </source>
</evidence>